<proteinExistence type="predicted"/>
<gene>
    <name evidence="3" type="ORF">LCGC14_1596760</name>
</gene>
<evidence type="ECO:0000256" key="1">
    <source>
        <dbReference type="ARBA" id="ARBA00023172"/>
    </source>
</evidence>
<feature type="non-terminal residue" evidence="3">
    <location>
        <position position="1"/>
    </location>
</feature>
<dbReference type="GO" id="GO:0006310">
    <property type="term" value="P:DNA recombination"/>
    <property type="evidence" value="ECO:0007669"/>
    <property type="project" value="UniProtKB-KW"/>
</dbReference>
<sequence>NNSDYSAATIRVKRQAVLKRVRMLFKDRPIEDRVKLEEALKDLSTGDTRAPTVSSPAIGADKVISPLEYERLLQGARSERQRCFMLCLWVTGCRISEMLGIKLANCEQQGERVHIRIMGKGKKERYVWIPLALYSRILAPFGGTV</sequence>
<keyword evidence="1" id="KW-0233">DNA recombination</keyword>
<dbReference type="GO" id="GO:0015074">
    <property type="term" value="P:DNA integration"/>
    <property type="evidence" value="ECO:0007669"/>
    <property type="project" value="InterPro"/>
</dbReference>
<dbReference type="AlphaFoldDB" id="A0A0F9ICF5"/>
<name>A0A0F9ICF5_9ZZZZ</name>
<comment type="caution">
    <text evidence="3">The sequence shown here is derived from an EMBL/GenBank/DDBJ whole genome shotgun (WGS) entry which is preliminary data.</text>
</comment>
<dbReference type="InterPro" id="IPR002104">
    <property type="entry name" value="Integrase_catalytic"/>
</dbReference>
<dbReference type="InterPro" id="IPR013762">
    <property type="entry name" value="Integrase-like_cat_sf"/>
</dbReference>
<dbReference type="SUPFAM" id="SSF56349">
    <property type="entry name" value="DNA breaking-rejoining enzymes"/>
    <property type="match status" value="1"/>
</dbReference>
<evidence type="ECO:0000313" key="3">
    <source>
        <dbReference type="EMBL" id="KKM25266.1"/>
    </source>
</evidence>
<dbReference type="EMBL" id="LAZR01012751">
    <property type="protein sequence ID" value="KKM25266.1"/>
    <property type="molecule type" value="Genomic_DNA"/>
</dbReference>
<feature type="domain" description="Tyr recombinase" evidence="2">
    <location>
        <begin position="59"/>
        <end position="145"/>
    </location>
</feature>
<dbReference type="PROSITE" id="PS51898">
    <property type="entry name" value="TYR_RECOMBINASE"/>
    <property type="match status" value="1"/>
</dbReference>
<protein>
    <recommendedName>
        <fullName evidence="2">Tyr recombinase domain-containing protein</fullName>
    </recommendedName>
</protein>
<dbReference type="InterPro" id="IPR011010">
    <property type="entry name" value="DNA_brk_join_enz"/>
</dbReference>
<evidence type="ECO:0000259" key="2">
    <source>
        <dbReference type="PROSITE" id="PS51898"/>
    </source>
</evidence>
<reference evidence="3" key="1">
    <citation type="journal article" date="2015" name="Nature">
        <title>Complex archaea that bridge the gap between prokaryotes and eukaryotes.</title>
        <authorList>
            <person name="Spang A."/>
            <person name="Saw J.H."/>
            <person name="Jorgensen S.L."/>
            <person name="Zaremba-Niedzwiedzka K."/>
            <person name="Martijn J."/>
            <person name="Lind A.E."/>
            <person name="van Eijk R."/>
            <person name="Schleper C."/>
            <person name="Guy L."/>
            <person name="Ettema T.J."/>
        </authorList>
    </citation>
    <scope>NUCLEOTIDE SEQUENCE</scope>
</reference>
<dbReference type="Pfam" id="PF00589">
    <property type="entry name" value="Phage_integrase"/>
    <property type="match status" value="1"/>
</dbReference>
<accession>A0A0F9ICF5</accession>
<dbReference type="CDD" id="cd00397">
    <property type="entry name" value="DNA_BRE_C"/>
    <property type="match status" value="1"/>
</dbReference>
<organism evidence="3">
    <name type="scientific">marine sediment metagenome</name>
    <dbReference type="NCBI Taxonomy" id="412755"/>
    <lineage>
        <taxon>unclassified sequences</taxon>
        <taxon>metagenomes</taxon>
        <taxon>ecological metagenomes</taxon>
    </lineage>
</organism>
<dbReference type="Gene3D" id="1.10.443.10">
    <property type="entry name" value="Intergrase catalytic core"/>
    <property type="match status" value="1"/>
</dbReference>
<dbReference type="GO" id="GO:0003677">
    <property type="term" value="F:DNA binding"/>
    <property type="evidence" value="ECO:0007669"/>
    <property type="project" value="InterPro"/>
</dbReference>